<dbReference type="EC" id="2.7.7.7" evidence="1"/>
<keyword evidence="4 9" id="KW-0548">Nucleotidyltransferase</keyword>
<dbReference type="RefSeq" id="WP_315605430.1">
    <property type="nucleotide sequence ID" value="NZ_CP130318.1"/>
</dbReference>
<dbReference type="Pfam" id="PF13177">
    <property type="entry name" value="DNA_pol3_delta2"/>
    <property type="match status" value="1"/>
</dbReference>
<dbReference type="Pfam" id="PF09115">
    <property type="entry name" value="DNApol3-delta_C"/>
    <property type="match status" value="1"/>
</dbReference>
<evidence type="ECO:0000259" key="8">
    <source>
        <dbReference type="Pfam" id="PF09115"/>
    </source>
</evidence>
<accession>A0AA96RFV3</accession>
<evidence type="ECO:0000256" key="6">
    <source>
        <dbReference type="ARBA" id="ARBA00022932"/>
    </source>
</evidence>
<dbReference type="Gene3D" id="3.40.50.300">
    <property type="entry name" value="P-loop containing nucleotide triphosphate hydrolases"/>
    <property type="match status" value="1"/>
</dbReference>
<dbReference type="KEGG" id="paun:MJA45_00830"/>
<dbReference type="FunFam" id="3.40.50.300:FF:001255">
    <property type="entry name" value="DNA polymerase III subunit delta"/>
    <property type="match status" value="1"/>
</dbReference>
<dbReference type="GO" id="GO:0009360">
    <property type="term" value="C:DNA polymerase III complex"/>
    <property type="evidence" value="ECO:0007669"/>
    <property type="project" value="InterPro"/>
</dbReference>
<dbReference type="InterPro" id="IPR027417">
    <property type="entry name" value="P-loop_NTPase"/>
</dbReference>
<protein>
    <recommendedName>
        <fullName evidence="2">DNA polymerase III subunit delta'</fullName>
        <ecNumber evidence="1">2.7.7.7</ecNumber>
    </recommendedName>
</protein>
<proteinExistence type="predicted"/>
<evidence type="ECO:0000256" key="1">
    <source>
        <dbReference type="ARBA" id="ARBA00012417"/>
    </source>
</evidence>
<feature type="domain" description="DNA polymerase III delta subunit C-terminal" evidence="8">
    <location>
        <begin position="242"/>
        <end position="322"/>
    </location>
</feature>
<dbReference type="Proteomes" id="UP001305702">
    <property type="component" value="Chromosome"/>
</dbReference>
<dbReference type="InterPro" id="IPR050238">
    <property type="entry name" value="DNA_Rep/Repair_Clamp_Loader"/>
</dbReference>
<organism evidence="9 10">
    <name type="scientific">Paenibacillus aurantius</name>
    <dbReference type="NCBI Taxonomy" id="2918900"/>
    <lineage>
        <taxon>Bacteria</taxon>
        <taxon>Bacillati</taxon>
        <taxon>Bacillota</taxon>
        <taxon>Bacilli</taxon>
        <taxon>Bacillales</taxon>
        <taxon>Paenibacillaceae</taxon>
        <taxon>Paenibacillus</taxon>
    </lineage>
</organism>
<dbReference type="InterPro" id="IPR004622">
    <property type="entry name" value="DNA_pol_HolB"/>
</dbReference>
<evidence type="ECO:0000256" key="2">
    <source>
        <dbReference type="ARBA" id="ARBA00014363"/>
    </source>
</evidence>
<evidence type="ECO:0000313" key="9">
    <source>
        <dbReference type="EMBL" id="WNQ11653.1"/>
    </source>
</evidence>
<dbReference type="GO" id="GO:0003887">
    <property type="term" value="F:DNA-directed DNA polymerase activity"/>
    <property type="evidence" value="ECO:0007669"/>
    <property type="project" value="UniProtKB-KW"/>
</dbReference>
<keyword evidence="5" id="KW-0235">DNA replication</keyword>
<evidence type="ECO:0000256" key="7">
    <source>
        <dbReference type="ARBA" id="ARBA00049244"/>
    </source>
</evidence>
<dbReference type="GO" id="GO:0003677">
    <property type="term" value="F:DNA binding"/>
    <property type="evidence" value="ECO:0007669"/>
    <property type="project" value="InterPro"/>
</dbReference>
<comment type="catalytic activity">
    <reaction evidence="7">
        <text>DNA(n) + a 2'-deoxyribonucleoside 5'-triphosphate = DNA(n+1) + diphosphate</text>
        <dbReference type="Rhea" id="RHEA:22508"/>
        <dbReference type="Rhea" id="RHEA-COMP:17339"/>
        <dbReference type="Rhea" id="RHEA-COMP:17340"/>
        <dbReference type="ChEBI" id="CHEBI:33019"/>
        <dbReference type="ChEBI" id="CHEBI:61560"/>
        <dbReference type="ChEBI" id="CHEBI:173112"/>
        <dbReference type="EC" id="2.7.7.7"/>
    </reaction>
</comment>
<name>A0AA96RFV3_9BACL</name>
<evidence type="ECO:0000313" key="10">
    <source>
        <dbReference type="Proteomes" id="UP001305702"/>
    </source>
</evidence>
<reference evidence="9 10" key="1">
    <citation type="submission" date="2022-02" db="EMBL/GenBank/DDBJ databases">
        <title>Paenibacillus sp. MBLB1776 Whole Genome Shotgun Sequencing.</title>
        <authorList>
            <person name="Hwang C.Y."/>
            <person name="Cho E.-S."/>
            <person name="Seo M.-J."/>
        </authorList>
    </citation>
    <scope>NUCLEOTIDE SEQUENCE [LARGE SCALE GENOMIC DNA]</scope>
    <source>
        <strain evidence="9 10">MBLB1776</strain>
    </source>
</reference>
<evidence type="ECO:0000256" key="4">
    <source>
        <dbReference type="ARBA" id="ARBA00022695"/>
    </source>
</evidence>
<dbReference type="PANTHER" id="PTHR11669">
    <property type="entry name" value="REPLICATION FACTOR C / DNA POLYMERASE III GAMMA-TAU SUBUNIT"/>
    <property type="match status" value="1"/>
</dbReference>
<evidence type="ECO:0000256" key="3">
    <source>
        <dbReference type="ARBA" id="ARBA00022679"/>
    </source>
</evidence>
<evidence type="ECO:0000256" key="5">
    <source>
        <dbReference type="ARBA" id="ARBA00022705"/>
    </source>
</evidence>
<gene>
    <name evidence="9" type="primary">holB</name>
    <name evidence="9" type="ORF">MJA45_00830</name>
</gene>
<keyword evidence="3 9" id="KW-0808">Transferase</keyword>
<keyword evidence="6" id="KW-0239">DNA-directed DNA polymerase</keyword>
<dbReference type="GO" id="GO:0008408">
    <property type="term" value="F:3'-5' exonuclease activity"/>
    <property type="evidence" value="ECO:0007669"/>
    <property type="project" value="InterPro"/>
</dbReference>
<dbReference type="GO" id="GO:0006261">
    <property type="term" value="P:DNA-templated DNA replication"/>
    <property type="evidence" value="ECO:0007669"/>
    <property type="project" value="TreeGrafter"/>
</dbReference>
<dbReference type="EMBL" id="CP130318">
    <property type="protein sequence ID" value="WNQ11653.1"/>
    <property type="molecule type" value="Genomic_DNA"/>
</dbReference>
<dbReference type="PANTHER" id="PTHR11669:SF8">
    <property type="entry name" value="DNA POLYMERASE III SUBUNIT DELTA"/>
    <property type="match status" value="1"/>
</dbReference>
<sequence>MSFDTIAGQEQAKRFLRNGLRNNKLSHAYIFSGPSGSGRKRMAAKLAQAVYCLEREDDACGQCIECRKVEHGNHPDFYWVEPDGASIKIEQIRELQKGFSYKSTDSKRKIYVLNEADKMTVQAANSLLKFLEEPQSDIMAILITENAHALLPTIQSRAQGIPFVPMDPKVMAARLQEDGLSVTLVLPAVQLAAGMKAARELVEAPWFAEARNVVVQLARETLTRFPAALLTVQQKVIKTDLAERVPALLDLWILWFKDMIHLQVGNQDNVVYIDQRDELARLALSKEAKFWVGGIEKIVEAQKRLRFHANAQLALEKLLIDIQGG</sequence>
<dbReference type="InterPro" id="IPR015199">
    <property type="entry name" value="DNA_pol_III_delta_C"/>
</dbReference>
<keyword evidence="10" id="KW-1185">Reference proteome</keyword>
<dbReference type="SUPFAM" id="SSF52540">
    <property type="entry name" value="P-loop containing nucleoside triphosphate hydrolases"/>
    <property type="match status" value="1"/>
</dbReference>
<dbReference type="NCBIfam" id="TIGR00678">
    <property type="entry name" value="holB"/>
    <property type="match status" value="1"/>
</dbReference>
<dbReference type="AlphaFoldDB" id="A0AA96RFV3"/>